<dbReference type="EMBL" id="JAHQXE010000001">
    <property type="protein sequence ID" value="MBV0900412.1"/>
    <property type="molecule type" value="Genomic_DNA"/>
</dbReference>
<dbReference type="GO" id="GO:0032259">
    <property type="term" value="P:methylation"/>
    <property type="evidence" value="ECO:0007669"/>
    <property type="project" value="UniProtKB-KW"/>
</dbReference>
<dbReference type="NCBIfam" id="TIGR01444">
    <property type="entry name" value="fkbM_fam"/>
    <property type="match status" value="1"/>
</dbReference>
<keyword evidence="3" id="KW-1185">Reference proteome</keyword>
<name>A0AA41G5B6_9EURY</name>
<dbReference type="InterPro" id="IPR052514">
    <property type="entry name" value="SAM-dependent_MTase"/>
</dbReference>
<dbReference type="Gene3D" id="3.40.50.150">
    <property type="entry name" value="Vaccinia Virus protein VP39"/>
    <property type="match status" value="1"/>
</dbReference>
<proteinExistence type="predicted"/>
<dbReference type="InterPro" id="IPR029063">
    <property type="entry name" value="SAM-dependent_MTases_sf"/>
</dbReference>
<dbReference type="RefSeq" id="WP_162412287.1">
    <property type="nucleotide sequence ID" value="NZ_JAHQXE010000001.1"/>
</dbReference>
<dbReference type="PANTHER" id="PTHR34203">
    <property type="entry name" value="METHYLTRANSFERASE, FKBM FAMILY PROTEIN"/>
    <property type="match status" value="1"/>
</dbReference>
<dbReference type="InterPro" id="IPR006342">
    <property type="entry name" value="FkbM_mtfrase"/>
</dbReference>
<organism evidence="2 3">
    <name type="scientific">Haloarcula salina</name>
    <dbReference type="NCBI Taxonomy" id="1429914"/>
    <lineage>
        <taxon>Archaea</taxon>
        <taxon>Methanobacteriati</taxon>
        <taxon>Methanobacteriota</taxon>
        <taxon>Stenosarchaea group</taxon>
        <taxon>Halobacteria</taxon>
        <taxon>Halobacteriales</taxon>
        <taxon>Haloarculaceae</taxon>
        <taxon>Haloarcula</taxon>
    </lineage>
</organism>
<gene>
    <name evidence="2" type="ORF">KTS37_01300</name>
</gene>
<dbReference type="PANTHER" id="PTHR34203:SF15">
    <property type="entry name" value="SLL1173 PROTEIN"/>
    <property type="match status" value="1"/>
</dbReference>
<dbReference type="SUPFAM" id="SSF53335">
    <property type="entry name" value="S-adenosyl-L-methionine-dependent methyltransferases"/>
    <property type="match status" value="1"/>
</dbReference>
<accession>A0AA41G5B6</accession>
<evidence type="ECO:0000313" key="2">
    <source>
        <dbReference type="EMBL" id="MBV0900412.1"/>
    </source>
</evidence>
<keyword evidence="2" id="KW-0489">Methyltransferase</keyword>
<evidence type="ECO:0000313" key="3">
    <source>
        <dbReference type="Proteomes" id="UP001166304"/>
    </source>
</evidence>
<reference evidence="2" key="1">
    <citation type="submission" date="2021-06" db="EMBL/GenBank/DDBJ databases">
        <title>New haloarchaea isolates fom saline soil.</title>
        <authorList>
            <person name="Duran-Viseras A."/>
            <person name="Sanchez-Porro C.S."/>
            <person name="Ventosa A."/>
        </authorList>
    </citation>
    <scope>NUCLEOTIDE SEQUENCE</scope>
    <source>
        <strain evidence="2">JCM 18369</strain>
    </source>
</reference>
<protein>
    <submittedName>
        <fullName evidence="2">FkbM family methyltransferase</fullName>
    </submittedName>
</protein>
<dbReference type="Proteomes" id="UP001166304">
    <property type="component" value="Unassembled WGS sequence"/>
</dbReference>
<dbReference type="Pfam" id="PF05050">
    <property type="entry name" value="Methyltransf_21"/>
    <property type="match status" value="1"/>
</dbReference>
<comment type="caution">
    <text evidence="2">The sequence shown here is derived from an EMBL/GenBank/DDBJ whole genome shotgun (WGS) entry which is preliminary data.</text>
</comment>
<dbReference type="AlphaFoldDB" id="A0AA41G5B6"/>
<feature type="domain" description="Methyltransferase FkbM" evidence="1">
    <location>
        <begin position="70"/>
        <end position="239"/>
    </location>
</feature>
<sequence>MTKMEVVRDIFQKIKLELKDPYSFTVDSLTTELRVIEPGDLIHYQSTLTSEQPVYEDFVNSIENNDIVWDIGANLGIYGLLATETGCDVSFFEPHPESVERIFQNIAHNEYDATVYEAALSNESGTVDFVTGLQWSGAGVNAINSGNLAENYDKRYDNSKIITVDTQRADAIRDNGATPPTVAKIDVEGAEMDVLLGGPSVFDPSTCRLIYCEVHSQVTEYGYSMEDVRTELAERGYSLEMLGEEEGNWNLKATADQE</sequence>
<keyword evidence="2" id="KW-0808">Transferase</keyword>
<evidence type="ECO:0000259" key="1">
    <source>
        <dbReference type="Pfam" id="PF05050"/>
    </source>
</evidence>
<dbReference type="GO" id="GO:0008168">
    <property type="term" value="F:methyltransferase activity"/>
    <property type="evidence" value="ECO:0007669"/>
    <property type="project" value="UniProtKB-KW"/>
</dbReference>